<feature type="domain" description="AB hydrolase-1" evidence="1">
    <location>
        <begin position="25"/>
        <end position="249"/>
    </location>
</feature>
<keyword evidence="2" id="KW-0378">Hydrolase</keyword>
<dbReference type="PANTHER" id="PTHR43798">
    <property type="entry name" value="MONOACYLGLYCEROL LIPASE"/>
    <property type="match status" value="1"/>
</dbReference>
<dbReference type="InterPro" id="IPR029058">
    <property type="entry name" value="AB_hydrolase_fold"/>
</dbReference>
<accession>A0A7Y7IG05</accession>
<organism evidence="2 3">
    <name type="scientific">Arthrobacter wenxiniae</name>
    <dbReference type="NCBI Taxonomy" id="2713570"/>
    <lineage>
        <taxon>Bacteria</taxon>
        <taxon>Bacillati</taxon>
        <taxon>Actinomycetota</taxon>
        <taxon>Actinomycetes</taxon>
        <taxon>Micrococcales</taxon>
        <taxon>Micrococcaceae</taxon>
        <taxon>Arthrobacter</taxon>
    </lineage>
</organism>
<evidence type="ECO:0000259" key="1">
    <source>
        <dbReference type="Pfam" id="PF12697"/>
    </source>
</evidence>
<protein>
    <submittedName>
        <fullName evidence="2">Alpha/beta hydrolase</fullName>
    </submittedName>
</protein>
<dbReference type="GO" id="GO:0016020">
    <property type="term" value="C:membrane"/>
    <property type="evidence" value="ECO:0007669"/>
    <property type="project" value="TreeGrafter"/>
</dbReference>
<reference evidence="2 3" key="1">
    <citation type="submission" date="2020-02" db="EMBL/GenBank/DDBJ databases">
        <title>Genome sequence of strain AETb3-4.</title>
        <authorList>
            <person name="Gao J."/>
            <person name="Zhang X."/>
        </authorList>
    </citation>
    <scope>NUCLEOTIDE SEQUENCE [LARGE SCALE GENOMIC DNA]</scope>
    <source>
        <strain evidence="2 3">AETb3-4</strain>
    </source>
</reference>
<dbReference type="InterPro" id="IPR000073">
    <property type="entry name" value="AB_hydrolase_1"/>
</dbReference>
<dbReference type="AlphaFoldDB" id="A0A7Y7IG05"/>
<dbReference type="EMBL" id="JAAMFM010000004">
    <property type="protein sequence ID" value="NVM94320.1"/>
    <property type="molecule type" value="Genomic_DNA"/>
</dbReference>
<keyword evidence="3" id="KW-1185">Reference proteome</keyword>
<dbReference type="InterPro" id="IPR050266">
    <property type="entry name" value="AB_hydrolase_sf"/>
</dbReference>
<dbReference type="PANTHER" id="PTHR43798:SF33">
    <property type="entry name" value="HYDROLASE, PUTATIVE (AFU_ORTHOLOGUE AFUA_2G14860)-RELATED"/>
    <property type="match status" value="1"/>
</dbReference>
<proteinExistence type="predicted"/>
<evidence type="ECO:0000313" key="2">
    <source>
        <dbReference type="EMBL" id="NVM94320.1"/>
    </source>
</evidence>
<sequence>MSLDVDGAKVTCHLGGADREDLDPVVLIHGIGGSTAADFGFIFPMLARHGRVMSVDFCLPALGEHETLRLEHVARQVRVAIDEVLPGRQVSMVGYSLGAVIAAAVAASHPAPGRLVLVSGWLKAGASHRIFNDLWQRLRILGPTVLSRFARFSALGTSFLNSSPLEELEAMSPFSPGLFTDAQIRLAATVDLSETAARICIPTLVIGCSNDTIAGREQAEALVGAIPDASYAEVESGHAVVLERPAELFSLIDGFLSRPQRQLSGSNRQEAGA</sequence>
<dbReference type="Proteomes" id="UP000543556">
    <property type="component" value="Unassembled WGS sequence"/>
</dbReference>
<dbReference type="GO" id="GO:0016787">
    <property type="term" value="F:hydrolase activity"/>
    <property type="evidence" value="ECO:0007669"/>
    <property type="project" value="UniProtKB-KW"/>
</dbReference>
<name>A0A7Y7IG05_9MICC</name>
<dbReference type="Pfam" id="PF12697">
    <property type="entry name" value="Abhydrolase_6"/>
    <property type="match status" value="1"/>
</dbReference>
<dbReference type="Gene3D" id="3.40.50.1820">
    <property type="entry name" value="alpha/beta hydrolase"/>
    <property type="match status" value="1"/>
</dbReference>
<evidence type="ECO:0000313" key="3">
    <source>
        <dbReference type="Proteomes" id="UP000543556"/>
    </source>
</evidence>
<dbReference type="SUPFAM" id="SSF53474">
    <property type="entry name" value="alpha/beta-Hydrolases"/>
    <property type="match status" value="1"/>
</dbReference>
<comment type="caution">
    <text evidence="2">The sequence shown here is derived from an EMBL/GenBank/DDBJ whole genome shotgun (WGS) entry which is preliminary data.</text>
</comment>
<gene>
    <name evidence="2" type="ORF">G6034_05235</name>
</gene>